<dbReference type="PIRSF" id="PIRSF006648">
    <property type="entry name" value="DrrB"/>
    <property type="match status" value="1"/>
</dbReference>
<feature type="transmembrane region" description="Helical" evidence="6">
    <location>
        <begin position="184"/>
        <end position="203"/>
    </location>
</feature>
<feature type="transmembrane region" description="Helical" evidence="6">
    <location>
        <begin position="38"/>
        <end position="61"/>
    </location>
</feature>
<feature type="transmembrane region" description="Helical" evidence="6">
    <location>
        <begin position="156"/>
        <end position="177"/>
    </location>
</feature>
<dbReference type="PANTHER" id="PTHR43229">
    <property type="entry name" value="NODULATION PROTEIN J"/>
    <property type="match status" value="1"/>
</dbReference>
<feature type="transmembrane region" description="Helical" evidence="6">
    <location>
        <begin position="125"/>
        <end position="144"/>
    </location>
</feature>
<gene>
    <name evidence="8" type="ORF">GCM10011610_47000</name>
</gene>
<comment type="similarity">
    <text evidence="6">Belongs to the ABC-2 integral membrane protein family.</text>
</comment>
<keyword evidence="6" id="KW-0813">Transport</keyword>
<evidence type="ECO:0000256" key="1">
    <source>
        <dbReference type="ARBA" id="ARBA00004141"/>
    </source>
</evidence>
<dbReference type="Pfam" id="PF01061">
    <property type="entry name" value="ABC2_membrane"/>
    <property type="match status" value="1"/>
</dbReference>
<dbReference type="RefSeq" id="WP_189032083.1">
    <property type="nucleotide sequence ID" value="NZ_BMNE01000005.1"/>
</dbReference>
<dbReference type="InterPro" id="IPR047817">
    <property type="entry name" value="ABC2_TM_bact-type"/>
</dbReference>
<comment type="subcellular location">
    <subcellularLocation>
        <location evidence="6">Cell membrane</location>
        <topology evidence="6">Multi-pass membrane protein</topology>
    </subcellularLocation>
    <subcellularLocation>
        <location evidence="1">Membrane</location>
        <topology evidence="1">Multi-pass membrane protein</topology>
    </subcellularLocation>
</comment>
<keyword evidence="6" id="KW-1003">Cell membrane</keyword>
<feature type="domain" description="ABC transmembrane type-2" evidence="7">
    <location>
        <begin position="37"/>
        <end position="275"/>
    </location>
</feature>
<accession>A0ABQ2KRA5</accession>
<evidence type="ECO:0000256" key="4">
    <source>
        <dbReference type="ARBA" id="ARBA00023136"/>
    </source>
</evidence>
<proteinExistence type="inferred from homology"/>
<evidence type="ECO:0000256" key="6">
    <source>
        <dbReference type="RuleBase" id="RU361157"/>
    </source>
</evidence>
<feature type="transmembrane region" description="Helical" evidence="6">
    <location>
        <begin position="73"/>
        <end position="95"/>
    </location>
</feature>
<feature type="transmembrane region" description="Helical" evidence="6">
    <location>
        <begin position="254"/>
        <end position="273"/>
    </location>
</feature>
<keyword evidence="4 6" id="KW-0472">Membrane</keyword>
<keyword evidence="3 6" id="KW-1133">Transmembrane helix</keyword>
<keyword evidence="9" id="KW-1185">Reference proteome</keyword>
<evidence type="ECO:0000256" key="2">
    <source>
        <dbReference type="ARBA" id="ARBA00022692"/>
    </source>
</evidence>
<reference evidence="9" key="1">
    <citation type="journal article" date="2019" name="Int. J. Syst. Evol. Microbiol.">
        <title>The Global Catalogue of Microorganisms (GCM) 10K type strain sequencing project: providing services to taxonomists for standard genome sequencing and annotation.</title>
        <authorList>
            <consortium name="The Broad Institute Genomics Platform"/>
            <consortium name="The Broad Institute Genome Sequencing Center for Infectious Disease"/>
            <person name="Wu L."/>
            <person name="Ma J."/>
        </authorList>
    </citation>
    <scope>NUCLEOTIDE SEQUENCE [LARGE SCALE GENOMIC DNA]</scope>
    <source>
        <strain evidence="9">CGMCC 4.7329</strain>
    </source>
</reference>
<dbReference type="InterPro" id="IPR051784">
    <property type="entry name" value="Nod_factor_ABC_transporter"/>
</dbReference>
<organism evidence="8 9">
    <name type="scientific">Nocardia rhizosphaerihabitans</name>
    <dbReference type="NCBI Taxonomy" id="1691570"/>
    <lineage>
        <taxon>Bacteria</taxon>
        <taxon>Bacillati</taxon>
        <taxon>Actinomycetota</taxon>
        <taxon>Actinomycetes</taxon>
        <taxon>Mycobacteriales</taxon>
        <taxon>Nocardiaceae</taxon>
        <taxon>Nocardia</taxon>
    </lineage>
</organism>
<evidence type="ECO:0000313" key="9">
    <source>
        <dbReference type="Proteomes" id="UP000658127"/>
    </source>
</evidence>
<dbReference type="EMBL" id="BMNE01000005">
    <property type="protein sequence ID" value="GGN88991.1"/>
    <property type="molecule type" value="Genomic_DNA"/>
</dbReference>
<dbReference type="InterPro" id="IPR013525">
    <property type="entry name" value="ABC2_TM"/>
</dbReference>
<dbReference type="Proteomes" id="UP000658127">
    <property type="component" value="Unassembled WGS sequence"/>
</dbReference>
<comment type="caution">
    <text evidence="8">The sequence shown here is derived from an EMBL/GenBank/DDBJ whole genome shotgun (WGS) entry which is preliminary data.</text>
</comment>
<keyword evidence="2 6" id="KW-0812">Transmembrane</keyword>
<evidence type="ECO:0000259" key="7">
    <source>
        <dbReference type="PROSITE" id="PS51012"/>
    </source>
</evidence>
<dbReference type="PROSITE" id="PS51012">
    <property type="entry name" value="ABC_TM2"/>
    <property type="match status" value="1"/>
</dbReference>
<protein>
    <recommendedName>
        <fullName evidence="6">Transport permease protein</fullName>
    </recommendedName>
</protein>
<evidence type="ECO:0000313" key="8">
    <source>
        <dbReference type="EMBL" id="GGN88991.1"/>
    </source>
</evidence>
<dbReference type="InterPro" id="IPR000412">
    <property type="entry name" value="ABC_2_transport"/>
</dbReference>
<sequence>MRADVITAPVAGAWRYVVADTVTMVKRNVIRLSREPDVLLFSVVSPIMFVVLFAYVFGGVIEVSEAAGGYREYLVAGVFAQTAVSATPYTGAALVEDMRRGIIDRFRTLPMAPGAVLIGRTTSDVVINVVGLAVMSLAGLVVGWRVRGSWLDAMAAFALLVVFAYAVSWVMALIGLLVRTAEAFHGASLLLVFPLTFVANTYIPVRELPTILRVVAEWNPVSALTQAIRVLFGNIDPATASQAWPMQHPVAATLLWAALLLAISVPAAVRLYARSLSR</sequence>
<keyword evidence="5" id="KW-0046">Antibiotic resistance</keyword>
<name>A0ABQ2KRA5_9NOCA</name>
<evidence type="ECO:0000256" key="3">
    <source>
        <dbReference type="ARBA" id="ARBA00022989"/>
    </source>
</evidence>
<dbReference type="PANTHER" id="PTHR43229:SF2">
    <property type="entry name" value="NODULATION PROTEIN J"/>
    <property type="match status" value="1"/>
</dbReference>
<evidence type="ECO:0000256" key="5">
    <source>
        <dbReference type="ARBA" id="ARBA00023251"/>
    </source>
</evidence>